<name>A0A7U4J6D1_9SPHN</name>
<evidence type="ECO:0000313" key="1">
    <source>
        <dbReference type="EMBL" id="AJP71087.1"/>
    </source>
</evidence>
<keyword evidence="2" id="KW-1185">Reference proteome</keyword>
<dbReference type="KEGG" id="sphi:TS85_03505"/>
<accession>A0A7U4J6D1</accession>
<reference evidence="1 2" key="1">
    <citation type="journal article" date="2015" name="Int. J. Syst. Evol. Microbiol.">
        <title>Sphingomonas hengshuiensis sp. nov., isolated from lake wetland.</title>
        <authorList>
            <person name="Wei S."/>
            <person name="Wang T."/>
            <person name="Liu H."/>
            <person name="Zhang C."/>
            <person name="Guo J."/>
            <person name="Wang Q."/>
            <person name="Liang K."/>
            <person name="Zhang Z."/>
        </authorList>
    </citation>
    <scope>NUCLEOTIDE SEQUENCE [LARGE SCALE GENOMIC DNA]</scope>
    <source>
        <strain evidence="1 2">WHSC-8</strain>
    </source>
</reference>
<proteinExistence type="predicted"/>
<dbReference type="AlphaFoldDB" id="A0A7U4J6D1"/>
<organism evidence="1 2">
    <name type="scientific">Sphingomonas hengshuiensis</name>
    <dbReference type="NCBI Taxonomy" id="1609977"/>
    <lineage>
        <taxon>Bacteria</taxon>
        <taxon>Pseudomonadati</taxon>
        <taxon>Pseudomonadota</taxon>
        <taxon>Alphaproteobacteria</taxon>
        <taxon>Sphingomonadales</taxon>
        <taxon>Sphingomonadaceae</taxon>
        <taxon>Sphingomonas</taxon>
    </lineage>
</organism>
<protein>
    <submittedName>
        <fullName evidence="1">Uncharacterized protein</fullName>
    </submittedName>
</protein>
<sequence length="161" mass="16891">MQEAKMILPLLIGALLQPMPSPERRDARGLLDTPCDLGAGTVTATTLAALPRPLSEAVEQFFAPRRGIADAGGAYNATDVVDSRLPSRRFIRAYRVGPIWVVWYVRGGGIVSSPQTIAFRPDVGPGGVDAGFVAMPGTVFAGEDLCTATKAIVAGVRNGTP</sequence>
<gene>
    <name evidence="1" type="ORF">TS85_03505</name>
</gene>
<reference evidence="1 2" key="2">
    <citation type="submission" date="2015-02" db="EMBL/GenBank/DDBJ databases">
        <title>The complete genome of Sphingomonas hengshuiensis sp. WHSC-8 isolated from soil of Hengshui Lake.</title>
        <authorList>
            <person name="Wei S."/>
            <person name="Guo J."/>
            <person name="Su C."/>
            <person name="Wu R."/>
            <person name="Zhang Z."/>
            <person name="Liang K."/>
            <person name="Li H."/>
            <person name="Wang T."/>
            <person name="Liu H."/>
            <person name="Zhang C."/>
            <person name="Li Z."/>
            <person name="Wang Q."/>
            <person name="Meng J."/>
        </authorList>
    </citation>
    <scope>NUCLEOTIDE SEQUENCE [LARGE SCALE GENOMIC DNA]</scope>
    <source>
        <strain evidence="1 2">WHSC-8</strain>
    </source>
</reference>
<evidence type="ECO:0000313" key="2">
    <source>
        <dbReference type="Proteomes" id="UP000032300"/>
    </source>
</evidence>
<dbReference type="Proteomes" id="UP000032300">
    <property type="component" value="Chromosome"/>
</dbReference>
<dbReference type="EMBL" id="CP010836">
    <property type="protein sequence ID" value="AJP71087.1"/>
    <property type="molecule type" value="Genomic_DNA"/>
</dbReference>